<evidence type="ECO:0000313" key="3">
    <source>
        <dbReference type="EnsemblMetazoa" id="G7774.1:cds"/>
    </source>
</evidence>
<feature type="region of interest" description="Disordered" evidence="1">
    <location>
        <begin position="1086"/>
        <end position="1115"/>
    </location>
</feature>
<dbReference type="InterPro" id="IPR003599">
    <property type="entry name" value="Ig_sub"/>
</dbReference>
<dbReference type="Gene3D" id="2.60.40.10">
    <property type="entry name" value="Immunoglobulins"/>
    <property type="match status" value="4"/>
</dbReference>
<proteinExistence type="predicted"/>
<dbReference type="SMART" id="SM00409">
    <property type="entry name" value="IG"/>
    <property type="match status" value="4"/>
</dbReference>
<dbReference type="SUPFAM" id="SSF48726">
    <property type="entry name" value="Immunoglobulin"/>
    <property type="match status" value="4"/>
</dbReference>
<feature type="domain" description="Ig-like" evidence="2">
    <location>
        <begin position="481"/>
        <end position="587"/>
    </location>
</feature>
<dbReference type="GO" id="GO:0005886">
    <property type="term" value="C:plasma membrane"/>
    <property type="evidence" value="ECO:0007669"/>
    <property type="project" value="TreeGrafter"/>
</dbReference>
<dbReference type="AlphaFoldDB" id="A0A8W8NWL3"/>
<dbReference type="Pfam" id="PF07679">
    <property type="entry name" value="I-set"/>
    <property type="match status" value="2"/>
</dbReference>
<dbReference type="PANTHER" id="PTHR45080">
    <property type="entry name" value="CONTACTIN 5"/>
    <property type="match status" value="1"/>
</dbReference>
<evidence type="ECO:0000313" key="4">
    <source>
        <dbReference type="Proteomes" id="UP000005408"/>
    </source>
</evidence>
<dbReference type="GO" id="GO:0030424">
    <property type="term" value="C:axon"/>
    <property type="evidence" value="ECO:0007669"/>
    <property type="project" value="TreeGrafter"/>
</dbReference>
<name>A0A8W8NWL3_MAGGI</name>
<organism evidence="3 4">
    <name type="scientific">Magallana gigas</name>
    <name type="common">Pacific oyster</name>
    <name type="synonym">Crassostrea gigas</name>
    <dbReference type="NCBI Taxonomy" id="29159"/>
    <lineage>
        <taxon>Eukaryota</taxon>
        <taxon>Metazoa</taxon>
        <taxon>Spiralia</taxon>
        <taxon>Lophotrochozoa</taxon>
        <taxon>Mollusca</taxon>
        <taxon>Bivalvia</taxon>
        <taxon>Autobranchia</taxon>
        <taxon>Pteriomorphia</taxon>
        <taxon>Ostreida</taxon>
        <taxon>Ostreoidea</taxon>
        <taxon>Ostreidae</taxon>
        <taxon>Magallana</taxon>
    </lineage>
</organism>
<dbReference type="SMART" id="SM00408">
    <property type="entry name" value="IGc2"/>
    <property type="match status" value="2"/>
</dbReference>
<protein>
    <recommendedName>
        <fullName evidence="2">Ig-like domain-containing protein</fullName>
    </recommendedName>
</protein>
<dbReference type="Pfam" id="PF18738">
    <property type="entry name" value="HEPN_DZIP3"/>
    <property type="match status" value="1"/>
</dbReference>
<feature type="region of interest" description="Disordered" evidence="1">
    <location>
        <begin position="938"/>
        <end position="1008"/>
    </location>
</feature>
<evidence type="ECO:0000259" key="2">
    <source>
        <dbReference type="PROSITE" id="PS50835"/>
    </source>
</evidence>
<dbReference type="InterPro" id="IPR013783">
    <property type="entry name" value="Ig-like_fold"/>
</dbReference>
<accession>A0A8W8NWL3</accession>
<dbReference type="EnsemblMetazoa" id="G7774.1">
    <property type="protein sequence ID" value="G7774.1:cds"/>
    <property type="gene ID" value="G7774"/>
</dbReference>
<sequence length="1259" mass="141380">MTTPCSTPTNDNFNCVIKASLELINLPLIDILAYHVKDVDLFNKINSCQTLLSGRNPLRTDQLKICFLTPPAKPDYRQFDVTLLYKLIRNLCPLLRPTQGWGNTPQTTDTKLGDDIERLRLFRNNYYAHGVSKTIPETEFETLWNDLKSVIRRIQSNCQTVCSVNYEQELEAIKNSKFTHDYLKKCEVLLEAFLILQTDERDEPEVVIEGKDEILCGDLARFVAVLKPDSSCWSITWQKRRGKVTETIDTSTKMFSGSTNRKLVIQSVCKEDEGEYQVLLSHESNQNGYLKCGNTICLHVFGEVPYLNDLEVTTGDEGIIIHYEITGQSPKVQRIDWKKDGQILNTNVWKYIGGSINDSSLTIRSPTEKDKGKYSCIITNAVGSVSKDVILDVPIVDIEVNPTVYFGSKATIRAVVSSTPPPEQVIWQKSKDGNNFYSIDITKPNYYGSNDIPSKPLLVIPKATFDDKLNYRLLVRNKTRESISETVHLNVTGSPPNITTSQETNIKCKLLKLIGNVSLYDDSPDILEVFWTKNGEKIDTRGSGGRLLGVTISRPSLIIKNVNVDDAGNYQLTAVNAVGSTTSDVIALDVPGVSFENTENKENGTQRYVVTIQSVPSPLFVQWSLKGKNEDVYTPIDCNEEDYKGTINTIPHPVLVVKKSHLEIYNYQIEVTNFFGCTVKQISDNQHHPTENVTKVYKVYKDRDAGIKFAKLSNYLAKHFPHQNFQSLKLILLASEKVQNVSALMSASSASECFSILHEENLFTQKDVIFMQFLCKETGCEELYSQCIKYALTNKALCFFEKPPDNGYKNVQFHVRGNLNDYTKEQIEHIVEAVADIVECETQEISVNGFKPSNSFFLVLSLKEVYTWKLSKLNEQDIHRLRNLNIDFFIVDFKTISLQSVRGRSPIGTTKKDNFPKCRKLQAFTAFCSNSTLSTQNKGKVLETDRDNKGKHFLDPNSSLEKRGSSKRDEKCQVDIGIDQPQDKPITSSDVQHLDTESSLKSPSISPVVGSMVDSAEVDIPYKGDDKTPTVKKSHENLAMIVSANSLMYSNIDSCAQSIVKGQQAECSTRTLNTQSCSAKNCIHSQRKDNSLPTDSKGKLNSSGELHRQQQSSSVQADRGCLHTCLETDSTWFELGERKKAKKKKQSEAFGLDKITTPKWFSCSANDELYVSQEGQTGFSICQLQDNPLTSSDEQHLDTVSYLKSPSPAPFAGSSVDSAEDRSLYNREDKIPKKSAPATECEVSTSSKETLRKRTGWRI</sequence>
<dbReference type="GO" id="GO:0050808">
    <property type="term" value="P:synapse organization"/>
    <property type="evidence" value="ECO:0007669"/>
    <property type="project" value="TreeGrafter"/>
</dbReference>
<feature type="compositionally biased region" description="Polar residues" evidence="1">
    <location>
        <begin position="1091"/>
        <end position="1115"/>
    </location>
</feature>
<dbReference type="InterPro" id="IPR007110">
    <property type="entry name" value="Ig-like_dom"/>
</dbReference>
<dbReference type="GO" id="GO:0007156">
    <property type="term" value="P:homophilic cell adhesion via plasma membrane adhesion molecules"/>
    <property type="evidence" value="ECO:0007669"/>
    <property type="project" value="TreeGrafter"/>
</dbReference>
<dbReference type="InterPro" id="IPR036179">
    <property type="entry name" value="Ig-like_dom_sf"/>
</dbReference>
<evidence type="ECO:0000256" key="1">
    <source>
        <dbReference type="SAM" id="MobiDB-lite"/>
    </source>
</evidence>
<dbReference type="GO" id="GO:0043025">
    <property type="term" value="C:neuronal cell body"/>
    <property type="evidence" value="ECO:0007669"/>
    <property type="project" value="TreeGrafter"/>
</dbReference>
<feature type="compositionally biased region" description="Basic and acidic residues" evidence="1">
    <location>
        <begin position="1219"/>
        <end position="1232"/>
    </location>
</feature>
<feature type="domain" description="Ig-like" evidence="2">
    <location>
        <begin position="305"/>
        <end position="392"/>
    </location>
</feature>
<feature type="compositionally biased region" description="Basic and acidic residues" evidence="1">
    <location>
        <begin position="940"/>
        <end position="973"/>
    </location>
</feature>
<reference evidence="3" key="1">
    <citation type="submission" date="2022-08" db="UniProtKB">
        <authorList>
            <consortium name="EnsemblMetazoa"/>
        </authorList>
    </citation>
    <scope>IDENTIFICATION</scope>
    <source>
        <strain evidence="3">05x7-T-G4-1.051#20</strain>
    </source>
</reference>
<dbReference type="InterPro" id="IPR050958">
    <property type="entry name" value="Cell_Adh-Cytoskel_Orgn"/>
</dbReference>
<keyword evidence="4" id="KW-1185">Reference proteome</keyword>
<dbReference type="PANTHER" id="PTHR45080:SF32">
    <property type="entry name" value="MAM DOMAIN CONTAINING GLYCOSYLPHOSPHATIDYLINOSITOL ANCHOR 1"/>
    <property type="match status" value="1"/>
</dbReference>
<dbReference type="InterPro" id="IPR013098">
    <property type="entry name" value="Ig_I-set"/>
</dbReference>
<dbReference type="GO" id="GO:0008046">
    <property type="term" value="F:axon guidance receptor activity"/>
    <property type="evidence" value="ECO:0007669"/>
    <property type="project" value="TreeGrafter"/>
</dbReference>
<dbReference type="PROSITE" id="PS50835">
    <property type="entry name" value="IG_LIKE"/>
    <property type="match status" value="2"/>
</dbReference>
<dbReference type="InterPro" id="IPR041249">
    <property type="entry name" value="HEPN_DZIP3"/>
</dbReference>
<dbReference type="InterPro" id="IPR003598">
    <property type="entry name" value="Ig_sub2"/>
</dbReference>
<dbReference type="Proteomes" id="UP000005408">
    <property type="component" value="Unassembled WGS sequence"/>
</dbReference>
<feature type="region of interest" description="Disordered" evidence="1">
    <location>
        <begin position="1208"/>
        <end position="1259"/>
    </location>
</feature>
<dbReference type="CDD" id="cd00096">
    <property type="entry name" value="Ig"/>
    <property type="match status" value="2"/>
</dbReference>